<keyword evidence="3" id="KW-1185">Reference proteome</keyword>
<sequence>MEKYHANGVTIYPTIPSSQNTSRIMYNGLLYQNGATEVYAHIGYGRRWENQQDYKMRKTPHGFETSVPVPYTDTLNICFKDAANNWDNNAGANYSFFVAPPPQPDNTSFEAAEEVGVWNNVRTRCRAAFSRWFGE</sequence>
<dbReference type="AlphaFoldDB" id="A0A498R9Z1"/>
<protein>
    <recommendedName>
        <fullName evidence="1">Carbohydrate binding module family 25 domain-containing protein</fullName>
    </recommendedName>
</protein>
<organism evidence="2 3">
    <name type="scientific">Lucifera butyrica</name>
    <dbReference type="NCBI Taxonomy" id="1351585"/>
    <lineage>
        <taxon>Bacteria</taxon>
        <taxon>Bacillati</taxon>
        <taxon>Bacillota</taxon>
        <taxon>Negativicutes</taxon>
        <taxon>Veillonellales</taxon>
        <taxon>Veillonellaceae</taxon>
        <taxon>Lucifera</taxon>
    </lineage>
</organism>
<dbReference type="InterPro" id="IPR013783">
    <property type="entry name" value="Ig-like_fold"/>
</dbReference>
<feature type="domain" description="Carbohydrate binding module family 25" evidence="1">
    <location>
        <begin position="19"/>
        <end position="99"/>
    </location>
</feature>
<evidence type="ECO:0000313" key="2">
    <source>
        <dbReference type="EMBL" id="VBB06953.1"/>
    </source>
</evidence>
<dbReference type="OrthoDB" id="1683298at2"/>
<name>A0A498R9Z1_9FIRM</name>
<dbReference type="Pfam" id="PF16760">
    <property type="entry name" value="CBM53"/>
    <property type="match status" value="1"/>
</dbReference>
<reference evidence="2 3" key="1">
    <citation type="submission" date="2018-06" db="EMBL/GenBank/DDBJ databases">
        <authorList>
            <person name="Strepis N."/>
        </authorList>
    </citation>
    <scope>NUCLEOTIDE SEQUENCE [LARGE SCALE GENOMIC DNA]</scope>
    <source>
        <strain evidence="2">LUCI</strain>
    </source>
</reference>
<proteinExistence type="predicted"/>
<dbReference type="SMART" id="SM01066">
    <property type="entry name" value="CBM_25"/>
    <property type="match status" value="1"/>
</dbReference>
<dbReference type="Gene3D" id="2.60.40.10">
    <property type="entry name" value="Immunoglobulins"/>
    <property type="match status" value="1"/>
</dbReference>
<dbReference type="InterPro" id="IPR005085">
    <property type="entry name" value="CBM25"/>
</dbReference>
<accession>A0A498R9Z1</accession>
<evidence type="ECO:0000313" key="3">
    <source>
        <dbReference type="Proteomes" id="UP000277811"/>
    </source>
</evidence>
<dbReference type="EMBL" id="UPPP01000069">
    <property type="protein sequence ID" value="VBB06953.1"/>
    <property type="molecule type" value="Genomic_DNA"/>
</dbReference>
<gene>
    <name evidence="2" type="ORF">LUCI_2195</name>
</gene>
<dbReference type="RefSeq" id="WP_122627899.1">
    <property type="nucleotide sequence ID" value="NZ_UPPP01000069.1"/>
</dbReference>
<evidence type="ECO:0000259" key="1">
    <source>
        <dbReference type="SMART" id="SM01066"/>
    </source>
</evidence>
<dbReference type="Proteomes" id="UP000277811">
    <property type="component" value="Unassembled WGS sequence"/>
</dbReference>
<dbReference type="GO" id="GO:2001070">
    <property type="term" value="F:starch binding"/>
    <property type="evidence" value="ECO:0007669"/>
    <property type="project" value="InterPro"/>
</dbReference>